<keyword evidence="1" id="KW-0472">Membrane</keyword>
<accession>A0ABP8IPQ2</accession>
<sequence>MRKVLGIALLFFALGSAGNALKFLLKALEISSSSYDMPHKHLLAQENFLAFGFTLILVGALAWGGIRQLRKH</sequence>
<feature type="transmembrane region" description="Helical" evidence="1">
    <location>
        <begin position="48"/>
        <end position="66"/>
    </location>
</feature>
<gene>
    <name evidence="2" type="ORF">GCM10023185_35830</name>
</gene>
<keyword evidence="1" id="KW-0812">Transmembrane</keyword>
<dbReference type="EMBL" id="BAABGZ010000074">
    <property type="protein sequence ID" value="GAA4365518.1"/>
    <property type="molecule type" value="Genomic_DNA"/>
</dbReference>
<reference evidence="3" key="1">
    <citation type="journal article" date="2019" name="Int. J. Syst. Evol. Microbiol.">
        <title>The Global Catalogue of Microorganisms (GCM) 10K type strain sequencing project: providing services to taxonomists for standard genome sequencing and annotation.</title>
        <authorList>
            <consortium name="The Broad Institute Genomics Platform"/>
            <consortium name="The Broad Institute Genome Sequencing Center for Infectious Disease"/>
            <person name="Wu L."/>
            <person name="Ma J."/>
        </authorList>
    </citation>
    <scope>NUCLEOTIDE SEQUENCE [LARGE SCALE GENOMIC DNA]</scope>
    <source>
        <strain evidence="3">JCM 17923</strain>
    </source>
</reference>
<keyword evidence="1" id="KW-1133">Transmembrane helix</keyword>
<name>A0ABP8IPQ2_9BACT</name>
<dbReference type="Proteomes" id="UP001501153">
    <property type="component" value="Unassembled WGS sequence"/>
</dbReference>
<evidence type="ECO:0000256" key="1">
    <source>
        <dbReference type="SAM" id="Phobius"/>
    </source>
</evidence>
<protein>
    <submittedName>
        <fullName evidence="2">Uncharacterized protein</fullName>
    </submittedName>
</protein>
<comment type="caution">
    <text evidence="2">The sequence shown here is derived from an EMBL/GenBank/DDBJ whole genome shotgun (WGS) entry which is preliminary data.</text>
</comment>
<evidence type="ECO:0000313" key="2">
    <source>
        <dbReference type="EMBL" id="GAA4365518.1"/>
    </source>
</evidence>
<evidence type="ECO:0000313" key="3">
    <source>
        <dbReference type="Proteomes" id="UP001501153"/>
    </source>
</evidence>
<keyword evidence="3" id="KW-1185">Reference proteome</keyword>
<organism evidence="2 3">
    <name type="scientific">Hymenobacter saemangeumensis</name>
    <dbReference type="NCBI Taxonomy" id="1084522"/>
    <lineage>
        <taxon>Bacteria</taxon>
        <taxon>Pseudomonadati</taxon>
        <taxon>Bacteroidota</taxon>
        <taxon>Cytophagia</taxon>
        <taxon>Cytophagales</taxon>
        <taxon>Hymenobacteraceae</taxon>
        <taxon>Hymenobacter</taxon>
    </lineage>
</organism>
<proteinExistence type="predicted"/>